<organism evidence="1 2">
    <name type="scientific">Rugamonas rubra</name>
    <dbReference type="NCBI Taxonomy" id="758825"/>
    <lineage>
        <taxon>Bacteria</taxon>
        <taxon>Pseudomonadati</taxon>
        <taxon>Pseudomonadota</taxon>
        <taxon>Betaproteobacteria</taxon>
        <taxon>Burkholderiales</taxon>
        <taxon>Oxalobacteraceae</taxon>
        <taxon>Telluria group</taxon>
        <taxon>Rugamonas</taxon>
    </lineage>
</organism>
<evidence type="ECO:0000313" key="1">
    <source>
        <dbReference type="EMBL" id="SFL48259.1"/>
    </source>
</evidence>
<evidence type="ECO:0008006" key="3">
    <source>
        <dbReference type="Google" id="ProtNLM"/>
    </source>
</evidence>
<protein>
    <recommendedName>
        <fullName evidence="3">Abi-like protein</fullName>
    </recommendedName>
</protein>
<dbReference type="RefSeq" id="WP_139236238.1">
    <property type="nucleotide sequence ID" value="NZ_FOTW01000004.1"/>
</dbReference>
<dbReference type="STRING" id="758825.SAMN02982985_00394"/>
<dbReference type="Proteomes" id="UP000199470">
    <property type="component" value="Unassembled WGS sequence"/>
</dbReference>
<gene>
    <name evidence="1" type="ORF">SAMN02982985_00394</name>
</gene>
<dbReference type="EMBL" id="FOTW01000004">
    <property type="protein sequence ID" value="SFL48259.1"/>
    <property type="molecule type" value="Genomic_DNA"/>
</dbReference>
<name>A0A1I4I1M4_9BURK</name>
<dbReference type="OrthoDB" id="9813050at2"/>
<reference evidence="1 2" key="1">
    <citation type="submission" date="2016-10" db="EMBL/GenBank/DDBJ databases">
        <authorList>
            <person name="de Groot N.N."/>
        </authorList>
    </citation>
    <scope>NUCLEOTIDE SEQUENCE [LARGE SCALE GENOMIC DNA]</scope>
    <source>
        <strain evidence="1 2">ATCC 43154</strain>
    </source>
</reference>
<evidence type="ECO:0000313" key="2">
    <source>
        <dbReference type="Proteomes" id="UP000199470"/>
    </source>
</evidence>
<keyword evidence="2" id="KW-1185">Reference proteome</keyword>
<sequence>MALSSHQITVITSTLSPARMGTYFSATGFGAEATALDIYAWNALVSGAFFSALHVCEIVIRNAISHALELKYGSSWPWDAGFERTLSKWYKGELQLARKGIPIGSTGKVIAELKFGFWCKLFTAGQDQHIWNAHLNTVFPFLPFPLKVSTARKMLYDDMEALRGFRNRIAHHEPIFAYPLAQHQARIQRLIKLRCEQTEQWLSQWEIVTFALAARP</sequence>
<proteinExistence type="predicted"/>
<accession>A0A1I4I1M4</accession>
<dbReference type="AlphaFoldDB" id="A0A1I4I1M4"/>